<organism evidence="2 3">
    <name type="scientific">Clostridium paraputrificum</name>
    <dbReference type="NCBI Taxonomy" id="29363"/>
    <lineage>
        <taxon>Bacteria</taxon>
        <taxon>Bacillati</taxon>
        <taxon>Bacillota</taxon>
        <taxon>Clostridia</taxon>
        <taxon>Eubacteriales</taxon>
        <taxon>Clostridiaceae</taxon>
        <taxon>Clostridium</taxon>
    </lineage>
</organism>
<evidence type="ECO:0000256" key="1">
    <source>
        <dbReference type="SAM" id="SignalP"/>
    </source>
</evidence>
<feature type="signal peptide" evidence="1">
    <location>
        <begin position="1"/>
        <end position="22"/>
    </location>
</feature>
<sequence length="189" mass="20710">MKKKKLLTLVLALGLATSTAFIGCSKDTVENAGDKIKNGTEDVGDAAKRGIEDVGEGIKDVGEAGVGLWDKVTDDSMTYNEDDFKKEIEKKGYKLTEIEDTKSLLSVENDDYTINGDRLSIYEYDESAKSTLEGDLKSITDNGMMINGNKTSWTKAAHIYKKGRLVVIYDGNNESILTTLKDILGEPLL</sequence>
<dbReference type="OrthoDB" id="2066498at2"/>
<keyword evidence="1" id="KW-0732">Signal</keyword>
<evidence type="ECO:0008006" key="4">
    <source>
        <dbReference type="Google" id="ProtNLM"/>
    </source>
</evidence>
<dbReference type="AlphaFoldDB" id="A0A174DHZ5"/>
<accession>A0A174DHZ5</accession>
<reference evidence="2 3" key="1">
    <citation type="submission" date="2016-06" db="EMBL/GenBank/DDBJ databases">
        <authorList>
            <person name="Kjaerup R.B."/>
            <person name="Dalgaard T.S."/>
            <person name="Juul-Madsen H.R."/>
        </authorList>
    </citation>
    <scope>NUCLEOTIDE SEQUENCE [LARGE SCALE GENOMIC DNA]</scope>
    <source>
        <strain evidence="2 3">373-A1</strain>
    </source>
</reference>
<keyword evidence="3" id="KW-1185">Reference proteome</keyword>
<dbReference type="Proteomes" id="UP000092714">
    <property type="component" value="Unassembled WGS sequence"/>
</dbReference>
<dbReference type="RefSeq" id="WP_027097873.1">
    <property type="nucleotide sequence ID" value="NZ_CABHIH010000001.1"/>
</dbReference>
<dbReference type="eggNOG" id="ENOG5030GFG">
    <property type="taxonomic scope" value="Bacteria"/>
</dbReference>
<comment type="caution">
    <text evidence="2">The sequence shown here is derived from an EMBL/GenBank/DDBJ whole genome shotgun (WGS) entry which is preliminary data.</text>
</comment>
<proteinExistence type="predicted"/>
<dbReference type="PROSITE" id="PS51257">
    <property type="entry name" value="PROKAR_LIPOPROTEIN"/>
    <property type="match status" value="1"/>
</dbReference>
<evidence type="ECO:0000313" key="2">
    <source>
        <dbReference type="EMBL" id="OBY11407.1"/>
    </source>
</evidence>
<dbReference type="EMBL" id="MAPZ01000014">
    <property type="protein sequence ID" value="OBY11407.1"/>
    <property type="molecule type" value="Genomic_DNA"/>
</dbReference>
<gene>
    <name evidence="2" type="ORF">CP373A1_05490</name>
</gene>
<name>A0A174DHZ5_9CLOT</name>
<dbReference type="GeneID" id="42775703"/>
<protein>
    <recommendedName>
        <fullName evidence="4">Lipoprotein</fullName>
    </recommendedName>
</protein>
<evidence type="ECO:0000313" key="3">
    <source>
        <dbReference type="Proteomes" id="UP000092714"/>
    </source>
</evidence>
<feature type="chain" id="PRO_5039254026" description="Lipoprotein" evidence="1">
    <location>
        <begin position="23"/>
        <end position="189"/>
    </location>
</feature>